<comment type="caution">
    <text evidence="1">The sequence shown here is derived from an EMBL/GenBank/DDBJ whole genome shotgun (WGS) entry which is preliminary data.</text>
</comment>
<dbReference type="AlphaFoldDB" id="A0A9X1N9X5"/>
<dbReference type="Proteomes" id="UP001138997">
    <property type="component" value="Unassembled WGS sequence"/>
</dbReference>
<accession>A0A9X1N9X5</accession>
<organism evidence="1 2">
    <name type="scientific">Kineosporia babensis</name>
    <dbReference type="NCBI Taxonomy" id="499548"/>
    <lineage>
        <taxon>Bacteria</taxon>
        <taxon>Bacillati</taxon>
        <taxon>Actinomycetota</taxon>
        <taxon>Actinomycetes</taxon>
        <taxon>Kineosporiales</taxon>
        <taxon>Kineosporiaceae</taxon>
        <taxon>Kineosporia</taxon>
    </lineage>
</organism>
<dbReference type="PANTHER" id="PTHR34071">
    <property type="entry name" value="5-NITROIMIDAZOLE ANTIBIOTICS RESISTANCE PROTEIN, NIMA-FAMILY-RELATED PROTEIN-RELATED"/>
    <property type="match status" value="1"/>
</dbReference>
<dbReference type="Gene3D" id="2.30.110.10">
    <property type="entry name" value="Electron Transport, Fmn-binding Protein, Chain A"/>
    <property type="match status" value="1"/>
</dbReference>
<dbReference type="RefSeq" id="WP_231438831.1">
    <property type="nucleotide sequence ID" value="NZ_JAJOMB010000001.1"/>
</dbReference>
<dbReference type="Pfam" id="PF12900">
    <property type="entry name" value="Pyridox_ox_2"/>
    <property type="match status" value="1"/>
</dbReference>
<dbReference type="PANTHER" id="PTHR34071:SF2">
    <property type="entry name" value="FLAVIN-NUCLEOTIDE-BINDING PROTEIN"/>
    <property type="match status" value="1"/>
</dbReference>
<keyword evidence="2" id="KW-1185">Reference proteome</keyword>
<evidence type="ECO:0000313" key="2">
    <source>
        <dbReference type="Proteomes" id="UP001138997"/>
    </source>
</evidence>
<proteinExistence type="predicted"/>
<protein>
    <submittedName>
        <fullName evidence="1">Pyridoxamine 5'-phosphate oxidase family protein</fullName>
    </submittedName>
</protein>
<dbReference type="InterPro" id="IPR024747">
    <property type="entry name" value="Pyridox_Oxase-rel"/>
</dbReference>
<name>A0A9X1N9X5_9ACTN</name>
<dbReference type="InterPro" id="IPR012349">
    <property type="entry name" value="Split_barrel_FMN-bd"/>
</dbReference>
<evidence type="ECO:0000313" key="1">
    <source>
        <dbReference type="EMBL" id="MCD5309916.1"/>
    </source>
</evidence>
<sequence>MTTEPNAAGGGNSVAAADQLPTYTRRSDQTRYDAQAINAALDEAFLCHVAYIDSGDPIVVPAVHARVGEELLLRVGRWSRLAELAADGDIKLCATVTLLDGLVLARAKVDNTVNYRSIVVRGTGSLVKDPQAKLAGLDAIVEHLVAGRSNHSRPPTPEEFAEVVLISLPLDDVALKSRTGPPQDAEEDLVLHHWAGTIGVRRAYSPPFPAPDLPYDRQVPAQLANYNRSAKPQGYR</sequence>
<gene>
    <name evidence="1" type="ORF">LR394_03355</name>
</gene>
<dbReference type="EMBL" id="JAJOMB010000001">
    <property type="protein sequence ID" value="MCD5309916.1"/>
    <property type="molecule type" value="Genomic_DNA"/>
</dbReference>
<reference evidence="1" key="1">
    <citation type="submission" date="2021-11" db="EMBL/GenBank/DDBJ databases">
        <title>Streptomyces corallinus and Kineosporia corallina sp. nov., two new coral-derived marine actinobacteria.</title>
        <authorList>
            <person name="Buangrab K."/>
            <person name="Sutthacheep M."/>
            <person name="Yeemin T."/>
            <person name="Harunari E."/>
            <person name="Igarashi Y."/>
            <person name="Sripreechasak P."/>
            <person name="Kanchanasin P."/>
            <person name="Tanasupawat S."/>
            <person name="Phongsopitanun W."/>
        </authorList>
    </citation>
    <scope>NUCLEOTIDE SEQUENCE</scope>
    <source>
        <strain evidence="1">JCM 31032</strain>
    </source>
</reference>
<dbReference type="SUPFAM" id="SSF50475">
    <property type="entry name" value="FMN-binding split barrel"/>
    <property type="match status" value="1"/>
</dbReference>